<feature type="transmembrane region" description="Helical" evidence="2">
    <location>
        <begin position="284"/>
        <end position="301"/>
    </location>
</feature>
<keyword evidence="2" id="KW-1133">Transmembrane helix</keyword>
<feature type="transmembrane region" description="Helical" evidence="2">
    <location>
        <begin position="111"/>
        <end position="132"/>
    </location>
</feature>
<feature type="compositionally biased region" description="Low complexity" evidence="1">
    <location>
        <begin position="9"/>
        <end position="21"/>
    </location>
</feature>
<gene>
    <name evidence="3" type="ORF">ACFPMG_21835</name>
</gene>
<dbReference type="Proteomes" id="UP001596166">
    <property type="component" value="Unassembled WGS sequence"/>
</dbReference>
<dbReference type="InterPro" id="IPR017516">
    <property type="entry name" value="AbrB_dup"/>
</dbReference>
<feature type="transmembrane region" description="Helical" evidence="2">
    <location>
        <begin position="82"/>
        <end position="99"/>
    </location>
</feature>
<feature type="transmembrane region" description="Helical" evidence="2">
    <location>
        <begin position="229"/>
        <end position="249"/>
    </location>
</feature>
<feature type="transmembrane region" description="Helical" evidence="2">
    <location>
        <begin position="200"/>
        <end position="217"/>
    </location>
</feature>
<dbReference type="PANTHER" id="PTHR38457:SF1">
    <property type="entry name" value="REGULATOR ABRB-RELATED"/>
    <property type="match status" value="1"/>
</dbReference>
<keyword evidence="2" id="KW-0472">Membrane</keyword>
<dbReference type="PANTHER" id="PTHR38457">
    <property type="entry name" value="REGULATOR ABRB-RELATED"/>
    <property type="match status" value="1"/>
</dbReference>
<dbReference type="PIRSF" id="PIRSF038991">
    <property type="entry name" value="Protein_AbrB"/>
    <property type="match status" value="1"/>
</dbReference>
<sequence>MRHTQSLRSPAAEASAADGPAHGSDAPDGMDRTPPPLPKLEGPTAPGWRERCGGWVRAAAWQALGFALSVLGGWVAHRAGMPLPWLLGALAVTAVLAAFGRTVNVVALRSYALVLLGLGLGQSFSPTILLSIAQALPLIAGSSVLTIVTGLAAARIYIRMVGLDPKTAFFCGVPGGVVLMAIHAQRAGVSESHVTLAQTIRLMMVVVIYPLLIATVLPHELAADGWSETATATSLPILVMWCLAGLGAAHVGRTLGLPNPWMLAPCVLAIALASSGSLPAHLPPLLIIMAQVVLGASLGARMTPDFIRSAGPLLLASVLSTLLLCALLLSLGALVSLWGGLPMTATLLGMAPGGMPEMAVTAHDMGASVPLVLGFHLVRVVLSNLLMEPIWRAARALRLI</sequence>
<accession>A0ABW0GAX7</accession>
<keyword evidence="2" id="KW-0812">Transmembrane</keyword>
<keyword evidence="4" id="KW-1185">Reference proteome</keyword>
<reference evidence="4" key="1">
    <citation type="journal article" date="2019" name="Int. J. Syst. Evol. Microbiol.">
        <title>The Global Catalogue of Microorganisms (GCM) 10K type strain sequencing project: providing services to taxonomists for standard genome sequencing and annotation.</title>
        <authorList>
            <consortium name="The Broad Institute Genomics Platform"/>
            <consortium name="The Broad Institute Genome Sequencing Center for Infectious Disease"/>
            <person name="Wu L."/>
            <person name="Ma J."/>
        </authorList>
    </citation>
    <scope>NUCLEOTIDE SEQUENCE [LARGE SCALE GENOMIC DNA]</scope>
    <source>
        <strain evidence="4">CCUG 58760</strain>
    </source>
</reference>
<feature type="transmembrane region" description="Helical" evidence="2">
    <location>
        <begin position="358"/>
        <end position="382"/>
    </location>
</feature>
<evidence type="ECO:0000313" key="4">
    <source>
        <dbReference type="Proteomes" id="UP001596166"/>
    </source>
</evidence>
<feature type="transmembrane region" description="Helical" evidence="2">
    <location>
        <begin position="58"/>
        <end position="76"/>
    </location>
</feature>
<evidence type="ECO:0000256" key="2">
    <source>
        <dbReference type="SAM" id="Phobius"/>
    </source>
</evidence>
<dbReference type="InterPro" id="IPR007820">
    <property type="entry name" value="AbrB_fam"/>
</dbReference>
<organism evidence="3 4">
    <name type="scientific">Azospirillum himalayense</name>
    <dbReference type="NCBI Taxonomy" id="654847"/>
    <lineage>
        <taxon>Bacteria</taxon>
        <taxon>Pseudomonadati</taxon>
        <taxon>Pseudomonadota</taxon>
        <taxon>Alphaproteobacteria</taxon>
        <taxon>Rhodospirillales</taxon>
        <taxon>Azospirillaceae</taxon>
        <taxon>Azospirillum</taxon>
    </lineage>
</organism>
<evidence type="ECO:0000256" key="1">
    <source>
        <dbReference type="SAM" id="MobiDB-lite"/>
    </source>
</evidence>
<feature type="transmembrane region" description="Helical" evidence="2">
    <location>
        <begin position="138"/>
        <end position="158"/>
    </location>
</feature>
<name>A0ABW0GAX7_9PROT</name>
<dbReference type="NCBIfam" id="TIGR03082">
    <property type="entry name" value="Gneg_AbrB_dup"/>
    <property type="match status" value="1"/>
</dbReference>
<comment type="caution">
    <text evidence="3">The sequence shown here is derived from an EMBL/GenBank/DDBJ whole genome shotgun (WGS) entry which is preliminary data.</text>
</comment>
<evidence type="ECO:0000313" key="3">
    <source>
        <dbReference type="EMBL" id="MFC5357654.1"/>
    </source>
</evidence>
<feature type="transmembrane region" description="Helical" evidence="2">
    <location>
        <begin position="313"/>
        <end position="338"/>
    </location>
</feature>
<dbReference type="EMBL" id="JBHSLC010000049">
    <property type="protein sequence ID" value="MFC5357654.1"/>
    <property type="molecule type" value="Genomic_DNA"/>
</dbReference>
<proteinExistence type="predicted"/>
<feature type="region of interest" description="Disordered" evidence="1">
    <location>
        <begin position="1"/>
        <end position="44"/>
    </location>
</feature>
<dbReference type="RefSeq" id="WP_376997300.1">
    <property type="nucleotide sequence ID" value="NZ_JBHSLC010000049.1"/>
</dbReference>
<dbReference type="Pfam" id="PF05145">
    <property type="entry name" value="AbrB"/>
    <property type="match status" value="1"/>
</dbReference>
<protein>
    <submittedName>
        <fullName evidence="3">AbrB family transcriptional regulator</fullName>
    </submittedName>
</protein>